<dbReference type="AlphaFoldDB" id="A0A251UNU4"/>
<proteinExistence type="predicted"/>
<dbReference type="EMBL" id="CM007894">
    <property type="protein sequence ID" value="OTG25018.1"/>
    <property type="molecule type" value="Genomic_DNA"/>
</dbReference>
<name>A0A251UNU4_HELAN</name>
<organism evidence="1 2">
    <name type="scientific">Helianthus annuus</name>
    <name type="common">Common sunflower</name>
    <dbReference type="NCBI Taxonomy" id="4232"/>
    <lineage>
        <taxon>Eukaryota</taxon>
        <taxon>Viridiplantae</taxon>
        <taxon>Streptophyta</taxon>
        <taxon>Embryophyta</taxon>
        <taxon>Tracheophyta</taxon>
        <taxon>Spermatophyta</taxon>
        <taxon>Magnoliopsida</taxon>
        <taxon>eudicotyledons</taxon>
        <taxon>Gunneridae</taxon>
        <taxon>Pentapetalae</taxon>
        <taxon>asterids</taxon>
        <taxon>campanulids</taxon>
        <taxon>Asterales</taxon>
        <taxon>Asteraceae</taxon>
        <taxon>Asteroideae</taxon>
        <taxon>Heliantheae alliance</taxon>
        <taxon>Heliantheae</taxon>
        <taxon>Helianthus</taxon>
    </lineage>
</organism>
<sequence>MLTSKHTLRPHSSIYLHTTTLARFLKWRHFPLWFPHHLWNPFKFNFSFCTSLQRRPSPIFLHHYHLRTRLIFGLNLHTSTTAAASI</sequence>
<gene>
    <name evidence="1" type="ORF">HannXRQ_Chr05g0143101</name>
</gene>
<reference evidence="2" key="1">
    <citation type="journal article" date="2017" name="Nature">
        <title>The sunflower genome provides insights into oil metabolism, flowering and Asterid evolution.</title>
        <authorList>
            <person name="Badouin H."/>
            <person name="Gouzy J."/>
            <person name="Grassa C.J."/>
            <person name="Murat F."/>
            <person name="Staton S.E."/>
            <person name="Cottret L."/>
            <person name="Lelandais-Briere C."/>
            <person name="Owens G.L."/>
            <person name="Carrere S."/>
            <person name="Mayjonade B."/>
            <person name="Legrand L."/>
            <person name="Gill N."/>
            <person name="Kane N.C."/>
            <person name="Bowers J.E."/>
            <person name="Hubner S."/>
            <person name="Bellec A."/>
            <person name="Berard A."/>
            <person name="Berges H."/>
            <person name="Blanchet N."/>
            <person name="Boniface M.C."/>
            <person name="Brunel D."/>
            <person name="Catrice O."/>
            <person name="Chaidir N."/>
            <person name="Claudel C."/>
            <person name="Donnadieu C."/>
            <person name="Faraut T."/>
            <person name="Fievet G."/>
            <person name="Helmstetter N."/>
            <person name="King M."/>
            <person name="Knapp S.J."/>
            <person name="Lai Z."/>
            <person name="Le Paslier M.C."/>
            <person name="Lippi Y."/>
            <person name="Lorenzon L."/>
            <person name="Mandel J.R."/>
            <person name="Marage G."/>
            <person name="Marchand G."/>
            <person name="Marquand E."/>
            <person name="Bret-Mestries E."/>
            <person name="Morien E."/>
            <person name="Nambeesan S."/>
            <person name="Nguyen T."/>
            <person name="Pegot-Espagnet P."/>
            <person name="Pouilly N."/>
            <person name="Raftis F."/>
            <person name="Sallet E."/>
            <person name="Schiex T."/>
            <person name="Thomas J."/>
            <person name="Vandecasteele C."/>
            <person name="Vares D."/>
            <person name="Vear F."/>
            <person name="Vautrin S."/>
            <person name="Crespi M."/>
            <person name="Mangin B."/>
            <person name="Burke J.M."/>
            <person name="Salse J."/>
            <person name="Munos S."/>
            <person name="Vincourt P."/>
            <person name="Rieseberg L.H."/>
            <person name="Langlade N.B."/>
        </authorList>
    </citation>
    <scope>NUCLEOTIDE SEQUENCE [LARGE SCALE GENOMIC DNA]</scope>
    <source>
        <strain evidence="2">cv. SF193</strain>
    </source>
</reference>
<accession>A0A251UNU4</accession>
<evidence type="ECO:0000313" key="1">
    <source>
        <dbReference type="EMBL" id="OTG25018.1"/>
    </source>
</evidence>
<evidence type="ECO:0000313" key="2">
    <source>
        <dbReference type="Proteomes" id="UP000215914"/>
    </source>
</evidence>
<dbReference type="Proteomes" id="UP000215914">
    <property type="component" value="Chromosome 5"/>
</dbReference>
<keyword evidence="2" id="KW-1185">Reference proteome</keyword>
<dbReference type="InParanoid" id="A0A251UNU4"/>
<protein>
    <submittedName>
        <fullName evidence="1">Uncharacterized protein</fullName>
    </submittedName>
</protein>